<evidence type="ECO:0000313" key="2">
    <source>
        <dbReference type="Proteomes" id="UP000515663"/>
    </source>
</evidence>
<sequence length="175" mass="18451">MSDTPITPRGLPTDDLGRALSEIMEHVDAAGWGQSPSVFALVPTALLTERVPGVIADDGSVFTPVEEECPDLDEFLATAWWPDSVEGAAVAMEIVVADPESEDDTVPRYTVADHDDAGTDTEIARLVVGVLRNGTDLALLRPASGETPELLTHPQLATELRAALHGTFAPDAPGS</sequence>
<keyword evidence="2" id="KW-1185">Reference proteome</keyword>
<protein>
    <submittedName>
        <fullName evidence="1">Uncharacterized protein</fullName>
    </submittedName>
</protein>
<dbReference type="EMBL" id="CP059491">
    <property type="protein sequence ID" value="QMT00546.1"/>
    <property type="molecule type" value="Genomic_DNA"/>
</dbReference>
<dbReference type="RefSeq" id="WP_219849627.1">
    <property type="nucleotide sequence ID" value="NZ_CP059491.1"/>
</dbReference>
<name>A0A7D7QN93_9ACTN</name>
<dbReference type="AlphaFoldDB" id="A0A7D7QN93"/>
<organism evidence="1 2">
    <name type="scientific">Gordonia jinghuaiqii</name>
    <dbReference type="NCBI Taxonomy" id="2758710"/>
    <lineage>
        <taxon>Bacteria</taxon>
        <taxon>Bacillati</taxon>
        <taxon>Actinomycetota</taxon>
        <taxon>Actinomycetes</taxon>
        <taxon>Mycobacteriales</taxon>
        <taxon>Gordoniaceae</taxon>
        <taxon>Gordonia</taxon>
    </lineage>
</organism>
<proteinExistence type="predicted"/>
<accession>A0A7D7QN93</accession>
<reference evidence="2" key="1">
    <citation type="submission" date="2020-07" db="EMBL/GenBank/DDBJ databases">
        <title>novel species isolated from the respiratory tract of Marmot.</title>
        <authorList>
            <person name="Zhang G."/>
        </authorList>
    </citation>
    <scope>NUCLEOTIDE SEQUENCE [LARGE SCALE GENOMIC DNA]</scope>
    <source>
        <strain evidence="2">686</strain>
    </source>
</reference>
<evidence type="ECO:0000313" key="1">
    <source>
        <dbReference type="EMBL" id="QMT00546.1"/>
    </source>
</evidence>
<gene>
    <name evidence="1" type="ORF">H1R19_16810</name>
</gene>
<dbReference type="InterPro" id="IPR047681">
    <property type="entry name" value="PPA1309-like"/>
</dbReference>
<dbReference type="KEGG" id="gji:H1R19_16810"/>
<dbReference type="Proteomes" id="UP000515663">
    <property type="component" value="Chromosome"/>
</dbReference>
<dbReference type="NCBIfam" id="NF040618">
    <property type="entry name" value="PPA1309_fam"/>
    <property type="match status" value="1"/>
</dbReference>